<proteinExistence type="predicted"/>
<evidence type="ECO:0000256" key="3">
    <source>
        <dbReference type="ARBA" id="ARBA00023015"/>
    </source>
</evidence>
<feature type="region of interest" description="Disordered" evidence="7">
    <location>
        <begin position="1"/>
        <end position="26"/>
    </location>
</feature>
<dbReference type="EMBL" id="JAVRRT010000005">
    <property type="protein sequence ID" value="KAK5172267.1"/>
    <property type="molecule type" value="Genomic_DNA"/>
</dbReference>
<dbReference type="PANTHER" id="PTHR31944">
    <property type="entry name" value="HEME-RESPONSIVE ZINC FINGER TRANSCRIPTION FACTOR HAP1"/>
    <property type="match status" value="1"/>
</dbReference>
<accession>A0AAV9PGI0</accession>
<evidence type="ECO:0000256" key="5">
    <source>
        <dbReference type="ARBA" id="ARBA00023163"/>
    </source>
</evidence>
<dbReference type="Proteomes" id="UP001337655">
    <property type="component" value="Unassembled WGS sequence"/>
</dbReference>
<name>A0AAV9PGI0_9PEZI</name>
<protein>
    <recommendedName>
        <fullName evidence="8">Xylanolytic transcriptional activator regulatory domain-containing protein</fullName>
    </recommendedName>
</protein>
<dbReference type="GO" id="GO:0006351">
    <property type="term" value="P:DNA-templated transcription"/>
    <property type="evidence" value="ECO:0007669"/>
    <property type="project" value="InterPro"/>
</dbReference>
<dbReference type="AlphaFoldDB" id="A0AAV9PGI0"/>
<dbReference type="InterPro" id="IPR051430">
    <property type="entry name" value="Fungal_TF_Env_Response"/>
</dbReference>
<dbReference type="InterPro" id="IPR007219">
    <property type="entry name" value="XnlR_reg_dom"/>
</dbReference>
<keyword evidence="3" id="KW-0805">Transcription regulation</keyword>
<evidence type="ECO:0000256" key="7">
    <source>
        <dbReference type="SAM" id="MobiDB-lite"/>
    </source>
</evidence>
<keyword evidence="5" id="KW-0804">Transcription</keyword>
<evidence type="ECO:0000259" key="8">
    <source>
        <dbReference type="SMART" id="SM00906"/>
    </source>
</evidence>
<evidence type="ECO:0000256" key="4">
    <source>
        <dbReference type="ARBA" id="ARBA00023125"/>
    </source>
</evidence>
<keyword evidence="10" id="KW-1185">Reference proteome</keyword>
<keyword evidence="6" id="KW-0539">Nucleus</keyword>
<evidence type="ECO:0000256" key="1">
    <source>
        <dbReference type="ARBA" id="ARBA00022723"/>
    </source>
</evidence>
<dbReference type="PANTHER" id="PTHR31944:SF131">
    <property type="entry name" value="HEME-RESPONSIVE ZINC FINGER TRANSCRIPTION FACTOR HAP1"/>
    <property type="match status" value="1"/>
</dbReference>
<reference evidence="9 10" key="1">
    <citation type="submission" date="2023-08" db="EMBL/GenBank/DDBJ databases">
        <title>Black Yeasts Isolated from many extreme environments.</title>
        <authorList>
            <person name="Coleine C."/>
            <person name="Stajich J.E."/>
            <person name="Selbmann L."/>
        </authorList>
    </citation>
    <scope>NUCLEOTIDE SEQUENCE [LARGE SCALE GENOMIC DNA]</scope>
    <source>
        <strain evidence="9 10">CCFEE 5935</strain>
    </source>
</reference>
<feature type="domain" description="Xylanolytic transcriptional activator regulatory" evidence="8">
    <location>
        <begin position="213"/>
        <end position="287"/>
    </location>
</feature>
<evidence type="ECO:0000256" key="6">
    <source>
        <dbReference type="ARBA" id="ARBA00023242"/>
    </source>
</evidence>
<dbReference type="GO" id="GO:0000978">
    <property type="term" value="F:RNA polymerase II cis-regulatory region sequence-specific DNA binding"/>
    <property type="evidence" value="ECO:0007669"/>
    <property type="project" value="TreeGrafter"/>
</dbReference>
<dbReference type="GO" id="GO:0001228">
    <property type="term" value="F:DNA-binding transcription activator activity, RNA polymerase II-specific"/>
    <property type="evidence" value="ECO:0007669"/>
    <property type="project" value="TreeGrafter"/>
</dbReference>
<keyword evidence="2" id="KW-0862">Zinc</keyword>
<dbReference type="CDD" id="cd12148">
    <property type="entry name" value="fungal_TF_MHR"/>
    <property type="match status" value="1"/>
</dbReference>
<dbReference type="Pfam" id="PF04082">
    <property type="entry name" value="Fungal_trans"/>
    <property type="match status" value="1"/>
</dbReference>
<comment type="caution">
    <text evidence="9">The sequence shown here is derived from an EMBL/GenBank/DDBJ whole genome shotgun (WGS) entry which is preliminary data.</text>
</comment>
<dbReference type="RefSeq" id="XP_064661111.1">
    <property type="nucleotide sequence ID" value="XM_064801160.1"/>
</dbReference>
<dbReference type="GeneID" id="89925251"/>
<evidence type="ECO:0000256" key="2">
    <source>
        <dbReference type="ARBA" id="ARBA00022833"/>
    </source>
</evidence>
<dbReference type="GO" id="GO:0008270">
    <property type="term" value="F:zinc ion binding"/>
    <property type="evidence" value="ECO:0007669"/>
    <property type="project" value="InterPro"/>
</dbReference>
<evidence type="ECO:0000313" key="10">
    <source>
        <dbReference type="Proteomes" id="UP001337655"/>
    </source>
</evidence>
<evidence type="ECO:0000313" key="9">
    <source>
        <dbReference type="EMBL" id="KAK5172267.1"/>
    </source>
</evidence>
<dbReference type="SMART" id="SM00906">
    <property type="entry name" value="Fungal_trans"/>
    <property type="match status" value="1"/>
</dbReference>
<keyword evidence="1" id="KW-0479">Metal-binding</keyword>
<dbReference type="GO" id="GO:0005634">
    <property type="term" value="C:nucleus"/>
    <property type="evidence" value="ECO:0007669"/>
    <property type="project" value="TreeGrafter"/>
</dbReference>
<gene>
    <name evidence="9" type="ORF">LTR77_003905</name>
</gene>
<keyword evidence="4" id="KW-0238">DNA-binding</keyword>
<sequence length="592" mass="65819">MTRSSLSGEFHAIRSEQGKGRPSGASRSVWHKTRLFGQSHWLNSIVGCQDLFELLEPHFKGGRSDLLVKVHRCKSLARQIKAGYTPEWPTSLTMDLPSRDVSDALIRCYLGTYESIYRVLHVPTFRTDYEALWTSNERPSEGFMVPLKLVLAIGSATYDENFSLRTSAIRWVYEAQTWLANPSMKSKLGIQYLQINILALLAREVTGIGEQFIWTTVGTLQRTAMYMGLHRDPTRLPKTTPFQAEMKRRLWNTILELSLRSSFMSGGPPSISLDDFDTAAPANFDDEQLNQDSPTPTPAEAFSDTSIAIALRHTFPLRLKMTKFLNDLRSSNTSEEALRLDAEYKEAYKVLRQTFQQYNPSTGPSPNDFQLQTIDLILSRHLLALHLPFSSADAQDKTYAYSRNTVLETASKLWSVTTTPSTTLSHLAITTSGYFRIAVQQSSLLLALDARARLKEEQSLGPVPLRRDLSALLEEAKAWHLRTIEAGEPSVRGYLLIYLFAAHIEGLARGLNGAEMGALLVKRAEEAMDVGISVLEGKLGVQGPSQGDDGGVGEMGDLGMDTKLFEGWDFLMADGGGFDLGDMNWSSSGIAM</sequence>
<organism evidence="9 10">
    <name type="scientific">Saxophila tyrrhenica</name>
    <dbReference type="NCBI Taxonomy" id="1690608"/>
    <lineage>
        <taxon>Eukaryota</taxon>
        <taxon>Fungi</taxon>
        <taxon>Dikarya</taxon>
        <taxon>Ascomycota</taxon>
        <taxon>Pezizomycotina</taxon>
        <taxon>Dothideomycetes</taxon>
        <taxon>Dothideomycetidae</taxon>
        <taxon>Mycosphaerellales</taxon>
        <taxon>Extremaceae</taxon>
        <taxon>Saxophila</taxon>
    </lineage>
</organism>